<dbReference type="KEGG" id="mcos:GM418_25160"/>
<keyword evidence="1" id="KW-0732">Signal</keyword>
<accession>A0A6I6JUS5</accession>
<keyword evidence="3" id="KW-1185">Reference proteome</keyword>
<organism evidence="2 3">
    <name type="scientific">Maribellus comscasis</name>
    <dbReference type="NCBI Taxonomy" id="2681766"/>
    <lineage>
        <taxon>Bacteria</taxon>
        <taxon>Pseudomonadati</taxon>
        <taxon>Bacteroidota</taxon>
        <taxon>Bacteroidia</taxon>
        <taxon>Marinilabiliales</taxon>
        <taxon>Prolixibacteraceae</taxon>
        <taxon>Maribellus</taxon>
    </lineage>
</organism>
<dbReference type="EMBL" id="CP046401">
    <property type="protein sequence ID" value="QGY46826.1"/>
    <property type="molecule type" value="Genomic_DNA"/>
</dbReference>
<sequence>MNKKFSCYYLVFFLSIIFAGCNEEKTIPAGNQTLNITKTSASDCKNETKSTQEEAQYIELSTVNENQLKVNFVNAVLNCCPGEIVSSACIEDSVLKVTFVETPPGGICDCICPYDLECIIDEMENREYEIEIFAGSNIPNASFSFTFSSDLSMKYDMN</sequence>
<feature type="signal peptide" evidence="1">
    <location>
        <begin position="1"/>
        <end position="19"/>
    </location>
</feature>
<reference evidence="2 3" key="1">
    <citation type="submission" date="2019-11" db="EMBL/GenBank/DDBJ databases">
        <authorList>
            <person name="Zheng R.K."/>
            <person name="Sun C.M."/>
        </authorList>
    </citation>
    <scope>NUCLEOTIDE SEQUENCE [LARGE SCALE GENOMIC DNA]</scope>
    <source>
        <strain evidence="2 3">WC007</strain>
    </source>
</reference>
<dbReference type="RefSeq" id="WP_158870103.1">
    <property type="nucleotide sequence ID" value="NZ_CP046401.1"/>
</dbReference>
<feature type="chain" id="PRO_5026336628" description="Lipoprotein" evidence="1">
    <location>
        <begin position="20"/>
        <end position="158"/>
    </location>
</feature>
<evidence type="ECO:0000313" key="2">
    <source>
        <dbReference type="EMBL" id="QGY46826.1"/>
    </source>
</evidence>
<name>A0A6I6JUS5_9BACT</name>
<dbReference type="AlphaFoldDB" id="A0A6I6JUS5"/>
<proteinExistence type="predicted"/>
<dbReference type="PROSITE" id="PS51257">
    <property type="entry name" value="PROKAR_LIPOPROTEIN"/>
    <property type="match status" value="1"/>
</dbReference>
<evidence type="ECO:0008006" key="4">
    <source>
        <dbReference type="Google" id="ProtNLM"/>
    </source>
</evidence>
<dbReference type="Proteomes" id="UP000428260">
    <property type="component" value="Chromosome"/>
</dbReference>
<protein>
    <recommendedName>
        <fullName evidence="4">Lipoprotein</fullName>
    </recommendedName>
</protein>
<evidence type="ECO:0000313" key="3">
    <source>
        <dbReference type="Proteomes" id="UP000428260"/>
    </source>
</evidence>
<gene>
    <name evidence="2" type="ORF">GM418_25160</name>
</gene>
<evidence type="ECO:0000256" key="1">
    <source>
        <dbReference type="SAM" id="SignalP"/>
    </source>
</evidence>